<keyword evidence="5" id="KW-0808">Transferase</keyword>
<accession>A0A835LUM8</accession>
<evidence type="ECO:0000256" key="13">
    <source>
        <dbReference type="ARBA" id="ARBA00030350"/>
    </source>
</evidence>
<evidence type="ECO:0000256" key="1">
    <source>
        <dbReference type="ARBA" id="ARBA00004606"/>
    </source>
</evidence>
<evidence type="ECO:0000256" key="2">
    <source>
        <dbReference type="ARBA" id="ARBA00004881"/>
    </source>
</evidence>
<evidence type="ECO:0000256" key="10">
    <source>
        <dbReference type="ARBA" id="ARBA00023180"/>
    </source>
</evidence>
<evidence type="ECO:0000256" key="3">
    <source>
        <dbReference type="ARBA" id="ARBA00007737"/>
    </source>
</evidence>
<evidence type="ECO:0000256" key="12">
    <source>
        <dbReference type="ARBA" id="ARBA00023277"/>
    </source>
</evidence>
<dbReference type="OrthoDB" id="1719705at2759"/>
<dbReference type="Proteomes" id="UP000631114">
    <property type="component" value="Unassembled WGS sequence"/>
</dbReference>
<keyword evidence="9" id="KW-0472">Membrane</keyword>
<comment type="subcellular location">
    <subcellularLocation>
        <location evidence="1">Membrane</location>
        <topology evidence="1">Single-pass type II membrane protein</topology>
    </subcellularLocation>
</comment>
<reference evidence="14 15" key="1">
    <citation type="submission" date="2020-10" db="EMBL/GenBank/DDBJ databases">
        <title>The Coptis chinensis genome and diversification of protoberbering-type alkaloids.</title>
        <authorList>
            <person name="Wang B."/>
            <person name="Shu S."/>
            <person name="Song C."/>
            <person name="Liu Y."/>
        </authorList>
    </citation>
    <scope>NUCLEOTIDE SEQUENCE [LARGE SCALE GENOMIC DNA]</scope>
    <source>
        <strain evidence="14">HL-2020</strain>
        <tissue evidence="14">Leaf</tissue>
    </source>
</reference>
<evidence type="ECO:0000256" key="5">
    <source>
        <dbReference type="ARBA" id="ARBA00022679"/>
    </source>
</evidence>
<keyword evidence="8" id="KW-1133">Transmembrane helix</keyword>
<sequence>VDAIFDFFCFVLFCFNFLQLNRDGVLLLRILDSRLSKDLPSDLQKLRCKVAFEVMQFTTPIVELGNKLAERMRSKGTYIALHLRMRKDV</sequence>
<keyword evidence="15" id="KW-1185">Reference proteome</keyword>
<evidence type="ECO:0000313" key="14">
    <source>
        <dbReference type="EMBL" id="KAF9608858.1"/>
    </source>
</evidence>
<dbReference type="EMBL" id="JADFTS010000004">
    <property type="protein sequence ID" value="KAF9608858.1"/>
    <property type="molecule type" value="Genomic_DNA"/>
</dbReference>
<organism evidence="14 15">
    <name type="scientific">Coptis chinensis</name>
    <dbReference type="NCBI Taxonomy" id="261450"/>
    <lineage>
        <taxon>Eukaryota</taxon>
        <taxon>Viridiplantae</taxon>
        <taxon>Streptophyta</taxon>
        <taxon>Embryophyta</taxon>
        <taxon>Tracheophyta</taxon>
        <taxon>Spermatophyta</taxon>
        <taxon>Magnoliopsida</taxon>
        <taxon>Ranunculales</taxon>
        <taxon>Ranunculaceae</taxon>
        <taxon>Coptidoideae</taxon>
        <taxon>Coptis</taxon>
    </lineage>
</organism>
<evidence type="ECO:0000256" key="9">
    <source>
        <dbReference type="ARBA" id="ARBA00023136"/>
    </source>
</evidence>
<dbReference type="PANTHER" id="PTHR31741">
    <property type="entry name" value="OS02G0726500 PROTEIN-RELATED"/>
    <property type="match status" value="1"/>
</dbReference>
<keyword evidence="4" id="KW-0328">Glycosyltransferase</keyword>
<keyword evidence="12" id="KW-0119">Carbohydrate metabolism</keyword>
<gene>
    <name evidence="14" type="ORF">IFM89_011896</name>
</gene>
<dbReference type="AlphaFoldDB" id="A0A835LUM8"/>
<evidence type="ECO:0000313" key="15">
    <source>
        <dbReference type="Proteomes" id="UP000631114"/>
    </source>
</evidence>
<dbReference type="GO" id="GO:0005737">
    <property type="term" value="C:cytoplasm"/>
    <property type="evidence" value="ECO:0007669"/>
    <property type="project" value="TreeGrafter"/>
</dbReference>
<dbReference type="InterPro" id="IPR019378">
    <property type="entry name" value="GDP-Fuc_O-FucTrfase"/>
</dbReference>
<proteinExistence type="inferred from homology"/>
<dbReference type="GO" id="GO:0016020">
    <property type="term" value="C:membrane"/>
    <property type="evidence" value="ECO:0007669"/>
    <property type="project" value="UniProtKB-SubCell"/>
</dbReference>
<dbReference type="Pfam" id="PF10250">
    <property type="entry name" value="O-FucT"/>
    <property type="match status" value="1"/>
</dbReference>
<evidence type="ECO:0000256" key="8">
    <source>
        <dbReference type="ARBA" id="ARBA00022989"/>
    </source>
</evidence>
<name>A0A835LUM8_9MAGN</name>
<dbReference type="GO" id="GO:0016757">
    <property type="term" value="F:glycosyltransferase activity"/>
    <property type="evidence" value="ECO:0007669"/>
    <property type="project" value="UniProtKB-KW"/>
</dbReference>
<evidence type="ECO:0000256" key="6">
    <source>
        <dbReference type="ARBA" id="ARBA00022692"/>
    </source>
</evidence>
<evidence type="ECO:0000256" key="4">
    <source>
        <dbReference type="ARBA" id="ARBA00022676"/>
    </source>
</evidence>
<comment type="similarity">
    <text evidence="3">Belongs to the glycosyltransferase GT106 family.</text>
</comment>
<comment type="caution">
    <text evidence="14">The sequence shown here is derived from an EMBL/GenBank/DDBJ whole genome shotgun (WGS) entry which is preliminary data.</text>
</comment>
<protein>
    <recommendedName>
        <fullName evidence="13">O-fucosyltransferase family protein</fullName>
    </recommendedName>
</protein>
<keyword evidence="10" id="KW-0325">Glycoprotein</keyword>
<dbReference type="GO" id="GO:0006004">
    <property type="term" value="P:fucose metabolic process"/>
    <property type="evidence" value="ECO:0007669"/>
    <property type="project" value="UniProtKB-KW"/>
</dbReference>
<dbReference type="PANTHER" id="PTHR31741:SF66">
    <property type="entry name" value="O-FUCOSYLTRANSFERASE 20"/>
    <property type="match status" value="1"/>
</dbReference>
<keyword evidence="6" id="KW-0812">Transmembrane</keyword>
<feature type="non-terminal residue" evidence="14">
    <location>
        <position position="89"/>
    </location>
</feature>
<evidence type="ECO:0000256" key="7">
    <source>
        <dbReference type="ARBA" id="ARBA00022968"/>
    </source>
</evidence>
<keyword evidence="11" id="KW-0294">Fucose metabolism</keyword>
<evidence type="ECO:0000256" key="11">
    <source>
        <dbReference type="ARBA" id="ARBA00023253"/>
    </source>
</evidence>
<comment type="pathway">
    <text evidence="2">Glycan metabolism.</text>
</comment>
<keyword evidence="7" id="KW-0735">Signal-anchor</keyword>